<evidence type="ECO:0000256" key="3">
    <source>
        <dbReference type="ARBA" id="ARBA00022448"/>
    </source>
</evidence>
<evidence type="ECO:0000256" key="2">
    <source>
        <dbReference type="ARBA" id="ARBA00006742"/>
    </source>
</evidence>
<reference evidence="12 13" key="1">
    <citation type="submission" date="2020-03" db="EMBL/GenBank/DDBJ databases">
        <title>Sequencing the genomes of 1000 actinobacteria strains.</title>
        <authorList>
            <person name="Klenk H.-P."/>
        </authorList>
    </citation>
    <scope>NUCLEOTIDE SEQUENCE [LARGE SCALE GENOMIC DNA]</scope>
    <source>
        <strain evidence="12 13">DSM 45490</strain>
    </source>
</reference>
<comment type="subcellular location">
    <subcellularLocation>
        <location evidence="1">Cell membrane</location>
        <topology evidence="1">Single-pass membrane protein</topology>
    </subcellularLocation>
</comment>
<dbReference type="AlphaFoldDB" id="A0A7X5VCH2"/>
<evidence type="ECO:0000256" key="7">
    <source>
        <dbReference type="ARBA" id="ARBA00022989"/>
    </source>
</evidence>
<sequence length="176" mass="18187">MQLLAVPMASSGGGGGITLLLPLILIVGMIWFMSRSQKKQRQRQADTVAALKPGTKVITTSGLVGIVEETDDDYVTLEISEGVLVQVVKAAIGRVIPDDDTADDNTDADDSADSADNGDTADTADTTEADSTDTAAAASADESTTAEKVDVPDAGGDKSDGKVQDKPKLPPTHTEN</sequence>
<evidence type="ECO:0000256" key="4">
    <source>
        <dbReference type="ARBA" id="ARBA00022475"/>
    </source>
</evidence>
<evidence type="ECO:0000313" key="12">
    <source>
        <dbReference type="EMBL" id="NIK58680.1"/>
    </source>
</evidence>
<feature type="compositionally biased region" description="Basic and acidic residues" evidence="10">
    <location>
        <begin position="145"/>
        <end position="176"/>
    </location>
</feature>
<evidence type="ECO:0000256" key="11">
    <source>
        <dbReference type="SAM" id="Phobius"/>
    </source>
</evidence>
<dbReference type="Proteomes" id="UP000555407">
    <property type="component" value="Unassembled WGS sequence"/>
</dbReference>
<feature type="transmembrane region" description="Helical" evidence="11">
    <location>
        <begin position="12"/>
        <end position="33"/>
    </location>
</feature>
<keyword evidence="4" id="KW-1003">Cell membrane</keyword>
<accession>A0A7X5VCH2</accession>
<dbReference type="SMART" id="SM01323">
    <property type="entry name" value="YajC"/>
    <property type="match status" value="1"/>
</dbReference>
<evidence type="ECO:0000256" key="10">
    <source>
        <dbReference type="SAM" id="MobiDB-lite"/>
    </source>
</evidence>
<organism evidence="12 13">
    <name type="scientific">Kribbella shirazensis</name>
    <dbReference type="NCBI Taxonomy" id="1105143"/>
    <lineage>
        <taxon>Bacteria</taxon>
        <taxon>Bacillati</taxon>
        <taxon>Actinomycetota</taxon>
        <taxon>Actinomycetes</taxon>
        <taxon>Propionibacteriales</taxon>
        <taxon>Kribbellaceae</taxon>
        <taxon>Kribbella</taxon>
    </lineage>
</organism>
<dbReference type="NCBIfam" id="TIGR00739">
    <property type="entry name" value="yajC"/>
    <property type="match status" value="1"/>
</dbReference>
<keyword evidence="5 11" id="KW-0812">Transmembrane</keyword>
<gene>
    <name evidence="12" type="ORF">BJY22_004397</name>
</gene>
<name>A0A7X5VCH2_9ACTN</name>
<evidence type="ECO:0000256" key="9">
    <source>
        <dbReference type="ARBA" id="ARBA00023136"/>
    </source>
</evidence>
<dbReference type="RefSeq" id="WP_167209654.1">
    <property type="nucleotide sequence ID" value="NZ_JAASRO010000001.1"/>
</dbReference>
<proteinExistence type="inferred from homology"/>
<dbReference type="PRINTS" id="PR01853">
    <property type="entry name" value="YAJCTRNLCASE"/>
</dbReference>
<comment type="caution">
    <text evidence="12">The sequence shown here is derived from an EMBL/GenBank/DDBJ whole genome shotgun (WGS) entry which is preliminary data.</text>
</comment>
<dbReference type="PANTHER" id="PTHR33909:SF1">
    <property type="entry name" value="SEC TRANSLOCON ACCESSORY COMPLEX SUBUNIT YAJC"/>
    <property type="match status" value="1"/>
</dbReference>
<evidence type="ECO:0000256" key="8">
    <source>
        <dbReference type="ARBA" id="ARBA00023010"/>
    </source>
</evidence>
<keyword evidence="9 11" id="KW-0472">Membrane</keyword>
<dbReference type="EMBL" id="JAASRO010000001">
    <property type="protein sequence ID" value="NIK58680.1"/>
    <property type="molecule type" value="Genomic_DNA"/>
</dbReference>
<keyword evidence="13" id="KW-1185">Reference proteome</keyword>
<feature type="compositionally biased region" description="Acidic residues" evidence="10">
    <location>
        <begin position="98"/>
        <end position="113"/>
    </location>
</feature>
<keyword evidence="8" id="KW-0811">Translocation</keyword>
<dbReference type="Pfam" id="PF02699">
    <property type="entry name" value="YajC"/>
    <property type="match status" value="1"/>
</dbReference>
<dbReference type="GO" id="GO:0015031">
    <property type="term" value="P:protein transport"/>
    <property type="evidence" value="ECO:0007669"/>
    <property type="project" value="UniProtKB-KW"/>
</dbReference>
<protein>
    <submittedName>
        <fullName evidence="12">Preprotein translocase subunit YajC</fullName>
    </submittedName>
</protein>
<dbReference type="InterPro" id="IPR003849">
    <property type="entry name" value="Preprotein_translocase_YajC"/>
</dbReference>
<evidence type="ECO:0000256" key="1">
    <source>
        <dbReference type="ARBA" id="ARBA00004162"/>
    </source>
</evidence>
<comment type="similarity">
    <text evidence="2">Belongs to the YajC family.</text>
</comment>
<evidence type="ECO:0000256" key="5">
    <source>
        <dbReference type="ARBA" id="ARBA00022692"/>
    </source>
</evidence>
<evidence type="ECO:0000256" key="6">
    <source>
        <dbReference type="ARBA" id="ARBA00022927"/>
    </source>
</evidence>
<feature type="compositionally biased region" description="Low complexity" evidence="10">
    <location>
        <begin position="132"/>
        <end position="143"/>
    </location>
</feature>
<keyword evidence="7 11" id="KW-1133">Transmembrane helix</keyword>
<feature type="region of interest" description="Disordered" evidence="10">
    <location>
        <begin position="97"/>
        <end position="176"/>
    </location>
</feature>
<dbReference type="GO" id="GO:0005886">
    <property type="term" value="C:plasma membrane"/>
    <property type="evidence" value="ECO:0007669"/>
    <property type="project" value="UniProtKB-SubCell"/>
</dbReference>
<keyword evidence="3" id="KW-0813">Transport</keyword>
<dbReference type="PANTHER" id="PTHR33909">
    <property type="entry name" value="SEC TRANSLOCON ACCESSORY COMPLEX SUBUNIT YAJC"/>
    <property type="match status" value="1"/>
</dbReference>
<keyword evidence="6" id="KW-0653">Protein transport</keyword>
<feature type="compositionally biased region" description="Low complexity" evidence="10">
    <location>
        <begin position="114"/>
        <end position="124"/>
    </location>
</feature>
<evidence type="ECO:0000313" key="13">
    <source>
        <dbReference type="Proteomes" id="UP000555407"/>
    </source>
</evidence>